<keyword evidence="1" id="KW-1133">Transmembrane helix</keyword>
<accession>A0A3M7QTH8</accession>
<proteinExistence type="predicted"/>
<keyword evidence="3" id="KW-1185">Reference proteome</keyword>
<feature type="transmembrane region" description="Helical" evidence="1">
    <location>
        <begin position="44"/>
        <end position="63"/>
    </location>
</feature>
<keyword evidence="1" id="KW-0472">Membrane</keyword>
<name>A0A3M7QTH8_BRAPC</name>
<protein>
    <submittedName>
        <fullName evidence="2">Uncharacterized protein</fullName>
    </submittedName>
</protein>
<keyword evidence="1" id="KW-0812">Transmembrane</keyword>
<evidence type="ECO:0000256" key="1">
    <source>
        <dbReference type="SAM" id="Phobius"/>
    </source>
</evidence>
<reference evidence="2 3" key="1">
    <citation type="journal article" date="2018" name="Sci. Rep.">
        <title>Genomic signatures of local adaptation to the degree of environmental predictability in rotifers.</title>
        <authorList>
            <person name="Franch-Gras L."/>
            <person name="Hahn C."/>
            <person name="Garcia-Roger E.M."/>
            <person name="Carmona M.J."/>
            <person name="Serra M."/>
            <person name="Gomez A."/>
        </authorList>
    </citation>
    <scope>NUCLEOTIDE SEQUENCE [LARGE SCALE GENOMIC DNA]</scope>
    <source>
        <strain evidence="2">HYR1</strain>
    </source>
</reference>
<dbReference type="AlphaFoldDB" id="A0A3M7QTH8"/>
<dbReference type="Proteomes" id="UP000276133">
    <property type="component" value="Unassembled WGS sequence"/>
</dbReference>
<sequence length="85" mass="9292">MHEMALSAIGVHLLVLKLSVEELMSVGHFEGLVLELESGLDVGCVGLVGFVVIFGLFGFWRIVADHRARVLLSQLLCADVFGRVR</sequence>
<comment type="caution">
    <text evidence="2">The sequence shown here is derived from an EMBL/GenBank/DDBJ whole genome shotgun (WGS) entry which is preliminary data.</text>
</comment>
<evidence type="ECO:0000313" key="3">
    <source>
        <dbReference type="Proteomes" id="UP000276133"/>
    </source>
</evidence>
<gene>
    <name evidence="2" type="ORF">BpHYR1_052300</name>
</gene>
<evidence type="ECO:0000313" key="2">
    <source>
        <dbReference type="EMBL" id="RNA14676.1"/>
    </source>
</evidence>
<dbReference type="EMBL" id="REGN01005133">
    <property type="protein sequence ID" value="RNA14676.1"/>
    <property type="molecule type" value="Genomic_DNA"/>
</dbReference>
<organism evidence="2 3">
    <name type="scientific">Brachionus plicatilis</name>
    <name type="common">Marine rotifer</name>
    <name type="synonym">Brachionus muelleri</name>
    <dbReference type="NCBI Taxonomy" id="10195"/>
    <lineage>
        <taxon>Eukaryota</taxon>
        <taxon>Metazoa</taxon>
        <taxon>Spiralia</taxon>
        <taxon>Gnathifera</taxon>
        <taxon>Rotifera</taxon>
        <taxon>Eurotatoria</taxon>
        <taxon>Monogononta</taxon>
        <taxon>Pseudotrocha</taxon>
        <taxon>Ploima</taxon>
        <taxon>Brachionidae</taxon>
        <taxon>Brachionus</taxon>
    </lineage>
</organism>